<comment type="catalytic activity">
    <reaction evidence="1 5">
        <text>[protein]-peptidylproline (omega=180) = [protein]-peptidylproline (omega=0)</text>
        <dbReference type="Rhea" id="RHEA:16237"/>
        <dbReference type="Rhea" id="RHEA-COMP:10747"/>
        <dbReference type="Rhea" id="RHEA-COMP:10748"/>
        <dbReference type="ChEBI" id="CHEBI:83833"/>
        <dbReference type="ChEBI" id="CHEBI:83834"/>
        <dbReference type="EC" id="5.2.1.8"/>
    </reaction>
</comment>
<proteinExistence type="predicted"/>
<feature type="compositionally biased region" description="Polar residues" evidence="6">
    <location>
        <begin position="145"/>
        <end position="154"/>
    </location>
</feature>
<dbReference type="PANTHER" id="PTHR43811:SF48">
    <property type="entry name" value="PEPTIDYL-PROLYL CIS-TRANS ISOMERASE FKBP43"/>
    <property type="match status" value="1"/>
</dbReference>
<dbReference type="SUPFAM" id="SSF54534">
    <property type="entry name" value="FKBP-like"/>
    <property type="match status" value="1"/>
</dbReference>
<evidence type="ECO:0000256" key="6">
    <source>
        <dbReference type="SAM" id="MobiDB-lite"/>
    </source>
</evidence>
<dbReference type="PANTHER" id="PTHR43811">
    <property type="entry name" value="FKBP-TYPE PEPTIDYL-PROLYL CIS-TRANS ISOMERASE FKPA"/>
    <property type="match status" value="1"/>
</dbReference>
<protein>
    <recommendedName>
        <fullName evidence="2 5">peptidylprolyl isomerase</fullName>
        <ecNumber evidence="2 5">5.2.1.8</ecNumber>
    </recommendedName>
</protein>
<dbReference type="Pfam" id="PF17800">
    <property type="entry name" value="NPL"/>
    <property type="match status" value="1"/>
</dbReference>
<evidence type="ECO:0000256" key="5">
    <source>
        <dbReference type="PROSITE-ProRule" id="PRU00277"/>
    </source>
</evidence>
<evidence type="ECO:0000256" key="1">
    <source>
        <dbReference type="ARBA" id="ARBA00000971"/>
    </source>
</evidence>
<feature type="region of interest" description="Disordered" evidence="6">
    <location>
        <begin position="429"/>
        <end position="451"/>
    </location>
</feature>
<feature type="domain" description="PPIase FKBP-type" evidence="7">
    <location>
        <begin position="503"/>
        <end position="615"/>
    </location>
</feature>
<feature type="compositionally biased region" description="Basic residues" evidence="6">
    <location>
        <begin position="438"/>
        <end position="447"/>
    </location>
</feature>
<evidence type="ECO:0000256" key="4">
    <source>
        <dbReference type="ARBA" id="ARBA00023235"/>
    </source>
</evidence>
<feature type="region of interest" description="Disordered" evidence="6">
    <location>
        <begin position="106"/>
        <end position="163"/>
    </location>
</feature>
<evidence type="ECO:0000259" key="7">
    <source>
        <dbReference type="PROSITE" id="PS50059"/>
    </source>
</evidence>
<dbReference type="AlphaFoldDB" id="A0AA88VN60"/>
<dbReference type="Gene3D" id="2.60.120.340">
    <property type="entry name" value="Nucleoplasmin core domain"/>
    <property type="match status" value="1"/>
</dbReference>
<gene>
    <name evidence="8" type="ORF">RJ639_011057</name>
</gene>
<dbReference type="GO" id="GO:0003755">
    <property type="term" value="F:peptidyl-prolyl cis-trans isomerase activity"/>
    <property type="evidence" value="ECO:0007669"/>
    <property type="project" value="UniProtKB-KW"/>
</dbReference>
<dbReference type="Gene3D" id="3.10.50.40">
    <property type="match status" value="1"/>
</dbReference>
<dbReference type="InterPro" id="IPR041232">
    <property type="entry name" value="NPL"/>
</dbReference>
<accession>A0AA88VN60</accession>
<feature type="region of interest" description="Disordered" evidence="6">
    <location>
        <begin position="233"/>
        <end position="324"/>
    </location>
</feature>
<dbReference type="EMBL" id="JAVXUP010001413">
    <property type="protein sequence ID" value="KAK3011907.1"/>
    <property type="molecule type" value="Genomic_DNA"/>
</dbReference>
<evidence type="ECO:0000313" key="9">
    <source>
        <dbReference type="Proteomes" id="UP001188597"/>
    </source>
</evidence>
<sequence>MSLLQRTEVKPGKPFTHSVDRARGRLRISQATLAIGASEGKSLVQCNVGDKSPVLLCALLPDKTESCQLDLEFEEADEVMFSVIGPRSVFLTGYYVDNHRRLKPIDESESYGEDIANTESEESNHSPDEDEYEDSFINDADPETFSPSPVSSSGAVDEEVVDFKKPRDKKGKCKRLKKKYQSVESDDDISSWQQNNLNAFTIVLESESEDNAPISSLYKTKVAAENMIQETTEKKPSGKTVDMSNKMVKDDHTHAKKEDSDVPKGTVEAVVMNDEPKRVGDIPSDSLAPPDKSKTKHKKKRKEISEETLAADTVNNSKAELRSQQDRGLQDLLVSTVQHHEPASENSSFCADAVCIDLSYLYSSRGFGPANGSSLEGSEDSSKAKRRRKQRIVEGDEDNNASFDNICKEDRAKKAKVRCSKQNEEDVIGNGYEENGKKTKKNKKKKNKLQESVENVNKNVTYSNENVNENEDATSSQVRMLSSGLVIEELQPGEPNGKIAASGKKVKLLYIGKLKENGSVIDSNIGKAPYKFRLGAGEVLEGWNVGVDGNNLEHILVFVKLTLRNVHLLSCSLAPVSCIYRPSSAMVLSYGSQGTGENVPPNSWLVYEVELVGVH</sequence>
<evidence type="ECO:0000256" key="2">
    <source>
        <dbReference type="ARBA" id="ARBA00013194"/>
    </source>
</evidence>
<feature type="compositionally biased region" description="Basic and acidic residues" evidence="6">
    <location>
        <begin position="247"/>
        <end position="262"/>
    </location>
</feature>
<evidence type="ECO:0000256" key="3">
    <source>
        <dbReference type="ARBA" id="ARBA00023110"/>
    </source>
</evidence>
<keyword evidence="3 5" id="KW-0697">Rotamase</keyword>
<comment type="caution">
    <text evidence="8">The sequence shown here is derived from an EMBL/GenBank/DDBJ whole genome shotgun (WGS) entry which is preliminary data.</text>
</comment>
<dbReference type="InterPro" id="IPR046357">
    <property type="entry name" value="PPIase_dom_sf"/>
</dbReference>
<dbReference type="Pfam" id="PF00254">
    <property type="entry name" value="FKBP_C"/>
    <property type="match status" value="1"/>
</dbReference>
<dbReference type="Proteomes" id="UP001188597">
    <property type="component" value="Unassembled WGS sequence"/>
</dbReference>
<organism evidence="8 9">
    <name type="scientific">Escallonia herrerae</name>
    <dbReference type="NCBI Taxonomy" id="1293975"/>
    <lineage>
        <taxon>Eukaryota</taxon>
        <taxon>Viridiplantae</taxon>
        <taxon>Streptophyta</taxon>
        <taxon>Embryophyta</taxon>
        <taxon>Tracheophyta</taxon>
        <taxon>Spermatophyta</taxon>
        <taxon>Magnoliopsida</taxon>
        <taxon>eudicotyledons</taxon>
        <taxon>Gunneridae</taxon>
        <taxon>Pentapetalae</taxon>
        <taxon>asterids</taxon>
        <taxon>campanulids</taxon>
        <taxon>Escalloniales</taxon>
        <taxon>Escalloniaceae</taxon>
        <taxon>Escallonia</taxon>
    </lineage>
</organism>
<dbReference type="InterPro" id="IPR001179">
    <property type="entry name" value="PPIase_FKBP_dom"/>
</dbReference>
<feature type="compositionally biased region" description="Acidic residues" evidence="6">
    <location>
        <begin position="128"/>
        <end position="142"/>
    </location>
</feature>
<reference evidence="8" key="1">
    <citation type="submission" date="2022-12" db="EMBL/GenBank/DDBJ databases">
        <title>Draft genome assemblies for two species of Escallonia (Escalloniales).</title>
        <authorList>
            <person name="Chanderbali A."/>
            <person name="Dervinis C."/>
            <person name="Anghel I."/>
            <person name="Soltis D."/>
            <person name="Soltis P."/>
            <person name="Zapata F."/>
        </authorList>
    </citation>
    <scope>NUCLEOTIDE SEQUENCE</scope>
    <source>
        <strain evidence="8">UCBG64.0493</strain>
        <tissue evidence="8">Leaf</tissue>
    </source>
</reference>
<feature type="region of interest" description="Disordered" evidence="6">
    <location>
        <begin position="369"/>
        <end position="403"/>
    </location>
</feature>
<keyword evidence="4 5" id="KW-0413">Isomerase</keyword>
<evidence type="ECO:0000313" key="8">
    <source>
        <dbReference type="EMBL" id="KAK3011907.1"/>
    </source>
</evidence>
<dbReference type="EC" id="5.2.1.8" evidence="2 5"/>
<keyword evidence="9" id="KW-1185">Reference proteome</keyword>
<name>A0AA88VN60_9ASTE</name>
<dbReference type="PROSITE" id="PS50059">
    <property type="entry name" value="FKBP_PPIASE"/>
    <property type="match status" value="1"/>
</dbReference>